<protein>
    <recommendedName>
        <fullName evidence="3">Integral membrane protein</fullName>
    </recommendedName>
</protein>
<feature type="transmembrane region" description="Helical" evidence="1">
    <location>
        <begin position="7"/>
        <end position="33"/>
    </location>
</feature>
<feature type="transmembrane region" description="Helical" evidence="1">
    <location>
        <begin position="45"/>
        <end position="66"/>
    </location>
</feature>
<name>A0AAU1LVL8_9ACTN</name>
<dbReference type="AlphaFoldDB" id="A0AAU1LVL8"/>
<gene>
    <name evidence="2" type="ORF">OG222_19960</name>
</gene>
<proteinExistence type="predicted"/>
<keyword evidence="1" id="KW-1133">Transmembrane helix</keyword>
<keyword evidence="1" id="KW-0812">Transmembrane</keyword>
<sequence>MTGRWPAVLAANLLLGIPAVVPFWLLWFLAASWVSGPPAEENDGMALWLVIVVPVVGLYALLWSAVNRPLARRSSLTPRTYWLLGVLGTLLPTTALIIIYP</sequence>
<organism evidence="2">
    <name type="scientific">Streptomyces sp. NBC_00148</name>
    <dbReference type="NCBI Taxonomy" id="2903626"/>
    <lineage>
        <taxon>Bacteria</taxon>
        <taxon>Bacillati</taxon>
        <taxon>Actinomycetota</taxon>
        <taxon>Actinomycetes</taxon>
        <taxon>Kitasatosporales</taxon>
        <taxon>Streptomycetaceae</taxon>
        <taxon>Streptomyces</taxon>
    </lineage>
</organism>
<keyword evidence="1" id="KW-0472">Membrane</keyword>
<reference evidence="2" key="1">
    <citation type="submission" date="2022-10" db="EMBL/GenBank/DDBJ databases">
        <title>The complete genomes of actinobacterial strains from the NBC collection.</title>
        <authorList>
            <person name="Joergensen T.S."/>
            <person name="Alvarez Arevalo M."/>
            <person name="Sterndorff E.B."/>
            <person name="Faurdal D."/>
            <person name="Vuksanovic O."/>
            <person name="Mourched A.-S."/>
            <person name="Charusanti P."/>
            <person name="Shaw S."/>
            <person name="Blin K."/>
            <person name="Weber T."/>
        </authorList>
    </citation>
    <scope>NUCLEOTIDE SEQUENCE</scope>
    <source>
        <strain evidence="2">NBC_00148</strain>
    </source>
</reference>
<evidence type="ECO:0000313" key="2">
    <source>
        <dbReference type="EMBL" id="WTQ75214.1"/>
    </source>
</evidence>
<evidence type="ECO:0000256" key="1">
    <source>
        <dbReference type="SAM" id="Phobius"/>
    </source>
</evidence>
<feature type="transmembrane region" description="Helical" evidence="1">
    <location>
        <begin position="81"/>
        <end position="100"/>
    </location>
</feature>
<dbReference type="EMBL" id="CP108169">
    <property type="protein sequence ID" value="WTQ75214.1"/>
    <property type="molecule type" value="Genomic_DNA"/>
</dbReference>
<accession>A0AAU1LVL8</accession>
<evidence type="ECO:0008006" key="3">
    <source>
        <dbReference type="Google" id="ProtNLM"/>
    </source>
</evidence>